<protein>
    <recommendedName>
        <fullName evidence="2">Uncharacterized protein YyaB-like PH domain-containing protein</fullName>
    </recommendedName>
</protein>
<keyword evidence="1" id="KW-0472">Membrane</keyword>
<evidence type="ECO:0000313" key="3">
    <source>
        <dbReference type="EMBL" id="TSB45224.1"/>
    </source>
</evidence>
<dbReference type="Pfam" id="PF06713">
    <property type="entry name" value="bPH_4"/>
    <property type="match status" value="1"/>
</dbReference>
<proteinExistence type="predicted"/>
<evidence type="ECO:0000259" key="2">
    <source>
        <dbReference type="Pfam" id="PF06713"/>
    </source>
</evidence>
<gene>
    <name evidence="3" type="ORF">FN960_17315</name>
</gene>
<dbReference type="EMBL" id="VLXZ01000013">
    <property type="protein sequence ID" value="TSB45224.1"/>
    <property type="molecule type" value="Genomic_DNA"/>
</dbReference>
<keyword evidence="1" id="KW-0812">Transmembrane</keyword>
<comment type="caution">
    <text evidence="3">The sequence shown here is derived from an EMBL/GenBank/DDBJ whole genome shotgun (WGS) entry which is preliminary data.</text>
</comment>
<keyword evidence="4" id="KW-1185">Reference proteome</keyword>
<evidence type="ECO:0000256" key="1">
    <source>
        <dbReference type="SAM" id="Phobius"/>
    </source>
</evidence>
<dbReference type="GO" id="GO:0030153">
    <property type="term" value="P:bacteriocin immunity"/>
    <property type="evidence" value="ECO:0007669"/>
    <property type="project" value="InterPro"/>
</dbReference>
<evidence type="ECO:0000313" key="4">
    <source>
        <dbReference type="Proteomes" id="UP000318521"/>
    </source>
</evidence>
<keyword evidence="1" id="KW-1133">Transmembrane helix</keyword>
<feature type="transmembrane region" description="Helical" evidence="1">
    <location>
        <begin position="12"/>
        <end position="30"/>
    </location>
</feature>
<dbReference type="AlphaFoldDB" id="A0A553ZUR4"/>
<reference evidence="3 4" key="1">
    <citation type="submission" date="2019-07" db="EMBL/GenBank/DDBJ databases">
        <authorList>
            <person name="Park Y.J."/>
            <person name="Jeong S.E."/>
            <person name="Jung H.S."/>
        </authorList>
    </citation>
    <scope>NUCLEOTIDE SEQUENCE [LARGE SCALE GENOMIC DNA]</scope>
    <source>
        <strain evidence="4">P16(2019)</strain>
    </source>
</reference>
<name>A0A553ZUR4_9BACI</name>
<sequence>MYKSKLDWKFITVLTTSLLICLVILFSIYFSGNTSTRSLYFYGPGLILGLIIGIPIFHNVAVNTFYELKEDGLYIRSGFSKYKVEYELMESVHPVNQNLKSTFNLLSNINGLRTMTAFSGTAIRLNAKWSFVKISPKEEEKFLNALLEKVPNLERSNDPL</sequence>
<dbReference type="InterPro" id="IPR009589">
    <property type="entry name" value="PH_YyaB-like"/>
</dbReference>
<feature type="transmembrane region" description="Helical" evidence="1">
    <location>
        <begin position="42"/>
        <end position="66"/>
    </location>
</feature>
<accession>A0A553ZUR4</accession>
<dbReference type="OrthoDB" id="6658731at2"/>
<dbReference type="RefSeq" id="WP_143850119.1">
    <property type="nucleotide sequence ID" value="NZ_VLXZ01000013.1"/>
</dbReference>
<dbReference type="Proteomes" id="UP000318521">
    <property type="component" value="Unassembled WGS sequence"/>
</dbReference>
<feature type="domain" description="Uncharacterized protein YyaB-like PH" evidence="2">
    <location>
        <begin position="64"/>
        <end position="149"/>
    </location>
</feature>
<organism evidence="3 4">
    <name type="scientific">Alkalicoccobacillus porphyridii</name>
    <dbReference type="NCBI Taxonomy" id="2597270"/>
    <lineage>
        <taxon>Bacteria</taxon>
        <taxon>Bacillati</taxon>
        <taxon>Bacillota</taxon>
        <taxon>Bacilli</taxon>
        <taxon>Bacillales</taxon>
        <taxon>Bacillaceae</taxon>
        <taxon>Alkalicoccobacillus</taxon>
    </lineage>
</organism>